<gene>
    <name evidence="8" type="primary">TY3B-G_155</name>
    <name evidence="8" type="ORF">CEXT_677821</name>
</gene>
<feature type="compositionally biased region" description="Polar residues" evidence="7">
    <location>
        <begin position="164"/>
        <end position="180"/>
    </location>
</feature>
<dbReference type="GO" id="GO:0004497">
    <property type="term" value="F:monooxygenase activity"/>
    <property type="evidence" value="ECO:0007669"/>
    <property type="project" value="UniProtKB-KW"/>
</dbReference>
<comment type="caution">
    <text evidence="8">The sequence shown here is derived from an EMBL/GenBank/DDBJ whole genome shotgun (WGS) entry which is preliminary data.</text>
</comment>
<dbReference type="AlphaFoldDB" id="A0AAV4R7Q8"/>
<feature type="region of interest" description="Disordered" evidence="7">
    <location>
        <begin position="161"/>
        <end position="180"/>
    </location>
</feature>
<keyword evidence="4 6" id="KW-0408">Iron</keyword>
<dbReference type="Pfam" id="PF00067">
    <property type="entry name" value="p450"/>
    <property type="match status" value="2"/>
</dbReference>
<reference evidence="8 9" key="1">
    <citation type="submission" date="2021-06" db="EMBL/GenBank/DDBJ databases">
        <title>Caerostris extrusa draft genome.</title>
        <authorList>
            <person name="Kono N."/>
            <person name="Arakawa K."/>
        </authorList>
    </citation>
    <scope>NUCLEOTIDE SEQUENCE [LARGE SCALE GENOMIC DNA]</scope>
</reference>
<dbReference type="EMBL" id="BPLR01007541">
    <property type="protein sequence ID" value="GIY17760.1"/>
    <property type="molecule type" value="Genomic_DNA"/>
</dbReference>
<evidence type="ECO:0000256" key="5">
    <source>
        <dbReference type="ARBA" id="ARBA00023033"/>
    </source>
</evidence>
<proteinExistence type="inferred from homology"/>
<dbReference type="InterPro" id="IPR050196">
    <property type="entry name" value="Cytochrome_P450_Monoox"/>
</dbReference>
<comment type="cofactor">
    <cofactor evidence="1 6">
        <name>heme</name>
        <dbReference type="ChEBI" id="CHEBI:30413"/>
    </cofactor>
</comment>
<dbReference type="GO" id="GO:0003964">
    <property type="term" value="F:RNA-directed DNA polymerase activity"/>
    <property type="evidence" value="ECO:0007669"/>
    <property type="project" value="UniProtKB-KW"/>
</dbReference>
<evidence type="ECO:0000313" key="8">
    <source>
        <dbReference type="EMBL" id="GIY17760.1"/>
    </source>
</evidence>
<keyword evidence="9" id="KW-1185">Reference proteome</keyword>
<evidence type="ECO:0000256" key="1">
    <source>
        <dbReference type="ARBA" id="ARBA00001971"/>
    </source>
</evidence>
<comment type="similarity">
    <text evidence="2">Belongs to the cytochrome P450 family.</text>
</comment>
<name>A0AAV4R7Q8_CAEEX</name>
<dbReference type="InterPro" id="IPR001128">
    <property type="entry name" value="Cyt_P450"/>
</dbReference>
<evidence type="ECO:0000256" key="4">
    <source>
        <dbReference type="ARBA" id="ARBA00023004"/>
    </source>
</evidence>
<accession>A0AAV4R7Q8</accession>
<dbReference type="InterPro" id="IPR002401">
    <property type="entry name" value="Cyt_P450_E_grp-I"/>
</dbReference>
<evidence type="ECO:0000256" key="2">
    <source>
        <dbReference type="ARBA" id="ARBA00010617"/>
    </source>
</evidence>
<dbReference type="PRINTS" id="PR00463">
    <property type="entry name" value="EP450I"/>
</dbReference>
<evidence type="ECO:0000256" key="3">
    <source>
        <dbReference type="ARBA" id="ARBA00022617"/>
    </source>
</evidence>
<keyword evidence="6" id="KW-0479">Metal-binding</keyword>
<keyword evidence="8" id="KW-0695">RNA-directed DNA polymerase</keyword>
<evidence type="ECO:0000256" key="6">
    <source>
        <dbReference type="PIRSR" id="PIRSR602401-1"/>
    </source>
</evidence>
<dbReference type="GO" id="GO:0005506">
    <property type="term" value="F:iron ion binding"/>
    <property type="evidence" value="ECO:0007669"/>
    <property type="project" value="InterPro"/>
</dbReference>
<protein>
    <submittedName>
        <fullName evidence="8">Reverse transcriptase</fullName>
    </submittedName>
</protein>
<evidence type="ECO:0000313" key="9">
    <source>
        <dbReference type="Proteomes" id="UP001054945"/>
    </source>
</evidence>
<feature type="binding site" description="axial binding residue" evidence="6">
    <location>
        <position position="239"/>
    </location>
    <ligand>
        <name>heme</name>
        <dbReference type="ChEBI" id="CHEBI:30413"/>
    </ligand>
    <ligandPart>
        <name>Fe</name>
        <dbReference type="ChEBI" id="CHEBI:18248"/>
    </ligandPart>
</feature>
<dbReference type="SUPFAM" id="SSF48264">
    <property type="entry name" value="Cytochrome P450"/>
    <property type="match status" value="1"/>
</dbReference>
<organism evidence="8 9">
    <name type="scientific">Caerostris extrusa</name>
    <name type="common">Bark spider</name>
    <name type="synonym">Caerostris bankana</name>
    <dbReference type="NCBI Taxonomy" id="172846"/>
    <lineage>
        <taxon>Eukaryota</taxon>
        <taxon>Metazoa</taxon>
        <taxon>Ecdysozoa</taxon>
        <taxon>Arthropoda</taxon>
        <taxon>Chelicerata</taxon>
        <taxon>Arachnida</taxon>
        <taxon>Araneae</taxon>
        <taxon>Araneomorphae</taxon>
        <taxon>Entelegynae</taxon>
        <taxon>Araneoidea</taxon>
        <taxon>Araneidae</taxon>
        <taxon>Caerostris</taxon>
    </lineage>
</organism>
<sequence length="293" mass="33140">MISGRAVLMGHETVTIAVKWALYLIGLYPVVQEKIHQELDSVLGADSKGPLSIADLNELKFLDCVLKMASKYRGEHKFLCHLSWCTETKTCFPIQRSLIQNDFYGKTARIFLSVRTFLLLRDRENAREGFWRDGSESPGVSHSEKLLPSLSGLERPCASHHKTQSPFVSTRPHQISTQTTGGHIIPKRAHVIVSPFLVHRDEDVFPDPEKFDPHRFLPENSSHIPECAYIPFAADPRNCMDLEEQRQGDNVPNPSYLSDISNGKLSFDQRKDIGVPNNTRTGQRVNIPEKLNL</sequence>
<keyword evidence="5" id="KW-0560">Oxidoreductase</keyword>
<evidence type="ECO:0000256" key="7">
    <source>
        <dbReference type="SAM" id="MobiDB-lite"/>
    </source>
</evidence>
<dbReference type="Proteomes" id="UP001054945">
    <property type="component" value="Unassembled WGS sequence"/>
</dbReference>
<dbReference type="PANTHER" id="PTHR24291">
    <property type="entry name" value="CYTOCHROME P450 FAMILY 4"/>
    <property type="match status" value="1"/>
</dbReference>
<dbReference type="PANTHER" id="PTHR24291:SF194">
    <property type="entry name" value="CYTOCHROME P450 FAMILY"/>
    <property type="match status" value="1"/>
</dbReference>
<keyword evidence="3 6" id="KW-0349">Heme</keyword>
<keyword evidence="8" id="KW-0808">Transferase</keyword>
<keyword evidence="8" id="KW-0548">Nucleotidyltransferase</keyword>
<dbReference type="Gene3D" id="1.10.630.10">
    <property type="entry name" value="Cytochrome P450"/>
    <property type="match status" value="2"/>
</dbReference>
<keyword evidence="5" id="KW-0503">Monooxygenase</keyword>
<dbReference type="GO" id="GO:0016705">
    <property type="term" value="F:oxidoreductase activity, acting on paired donors, with incorporation or reduction of molecular oxygen"/>
    <property type="evidence" value="ECO:0007669"/>
    <property type="project" value="InterPro"/>
</dbReference>
<feature type="region of interest" description="Disordered" evidence="7">
    <location>
        <begin position="268"/>
        <end position="293"/>
    </location>
</feature>
<dbReference type="GO" id="GO:0020037">
    <property type="term" value="F:heme binding"/>
    <property type="evidence" value="ECO:0007669"/>
    <property type="project" value="InterPro"/>
</dbReference>
<dbReference type="InterPro" id="IPR036396">
    <property type="entry name" value="Cyt_P450_sf"/>
</dbReference>